<keyword evidence="2" id="KW-1185">Reference proteome</keyword>
<reference evidence="1" key="1">
    <citation type="submission" date="2020-08" db="EMBL/GenBank/DDBJ databases">
        <title>Multicomponent nature underlies the extraordinary mechanical properties of spider dragline silk.</title>
        <authorList>
            <person name="Kono N."/>
            <person name="Nakamura H."/>
            <person name="Mori M."/>
            <person name="Yoshida Y."/>
            <person name="Ohtoshi R."/>
            <person name="Malay A.D."/>
            <person name="Moran D.A.P."/>
            <person name="Tomita M."/>
            <person name="Numata K."/>
            <person name="Arakawa K."/>
        </authorList>
    </citation>
    <scope>NUCLEOTIDE SEQUENCE</scope>
</reference>
<sequence>MGNRRKGCGRNVTKIAAYLGPCVYNDGQSSLVSVAKKLDLLIDKKMKMHFQILDKLRVRNVEKRVSEQSQVARKTKRQRVLKDNENMRMKKGDVYVPGEVSDSELTTSFNELEPDMTTPRQWFMLNVDTPIIRSFPLNKSENKISKSRWHKEYFGFSVEKKLYVLQITLPRRIFYLGRLNSAPTLIRLSGRHFLDPITGIATKQKSIR</sequence>
<organism evidence="1 2">
    <name type="scientific">Nephila pilipes</name>
    <name type="common">Giant wood spider</name>
    <name type="synonym">Nephila maculata</name>
    <dbReference type="NCBI Taxonomy" id="299642"/>
    <lineage>
        <taxon>Eukaryota</taxon>
        <taxon>Metazoa</taxon>
        <taxon>Ecdysozoa</taxon>
        <taxon>Arthropoda</taxon>
        <taxon>Chelicerata</taxon>
        <taxon>Arachnida</taxon>
        <taxon>Araneae</taxon>
        <taxon>Araneomorphae</taxon>
        <taxon>Entelegynae</taxon>
        <taxon>Araneoidea</taxon>
        <taxon>Nephilidae</taxon>
        <taxon>Nephila</taxon>
    </lineage>
</organism>
<evidence type="ECO:0000313" key="1">
    <source>
        <dbReference type="EMBL" id="GFT07583.1"/>
    </source>
</evidence>
<protein>
    <submittedName>
        <fullName evidence="1">Uncharacterized protein</fullName>
    </submittedName>
</protein>
<gene>
    <name evidence="1" type="ORF">NPIL_182701</name>
</gene>
<accession>A0A8X6NCK0</accession>
<dbReference type="Proteomes" id="UP000887013">
    <property type="component" value="Unassembled WGS sequence"/>
</dbReference>
<dbReference type="EMBL" id="BMAW01056760">
    <property type="protein sequence ID" value="GFT07583.1"/>
    <property type="molecule type" value="Genomic_DNA"/>
</dbReference>
<comment type="caution">
    <text evidence="1">The sequence shown here is derived from an EMBL/GenBank/DDBJ whole genome shotgun (WGS) entry which is preliminary data.</text>
</comment>
<name>A0A8X6NCK0_NEPPI</name>
<evidence type="ECO:0000313" key="2">
    <source>
        <dbReference type="Proteomes" id="UP000887013"/>
    </source>
</evidence>
<dbReference type="AlphaFoldDB" id="A0A8X6NCK0"/>
<proteinExistence type="predicted"/>